<feature type="compositionally biased region" description="Polar residues" evidence="1">
    <location>
        <begin position="1"/>
        <end position="11"/>
    </location>
</feature>
<name>D6YB52_THEBD</name>
<feature type="transmembrane region" description="Helical" evidence="2">
    <location>
        <begin position="96"/>
        <end position="114"/>
    </location>
</feature>
<dbReference type="HOGENOM" id="CLU_137909_0_0_11"/>
<protein>
    <recommendedName>
        <fullName evidence="5">Integral membrane protein</fullName>
    </recommendedName>
</protein>
<feature type="region of interest" description="Disordered" evidence="1">
    <location>
        <begin position="1"/>
        <end position="36"/>
    </location>
</feature>
<evidence type="ECO:0000313" key="3">
    <source>
        <dbReference type="EMBL" id="ADG88412.1"/>
    </source>
</evidence>
<keyword evidence="2" id="KW-0812">Transmembrane</keyword>
<gene>
    <name evidence="3" type="ordered locus">Tbis_1699</name>
</gene>
<keyword evidence="2" id="KW-1133">Transmembrane helix</keyword>
<keyword evidence="2" id="KW-0472">Membrane</keyword>
<evidence type="ECO:0000256" key="2">
    <source>
        <dbReference type="SAM" id="Phobius"/>
    </source>
</evidence>
<evidence type="ECO:0000256" key="1">
    <source>
        <dbReference type="SAM" id="MobiDB-lite"/>
    </source>
</evidence>
<dbReference type="STRING" id="469371.Tbis_1699"/>
<dbReference type="AlphaFoldDB" id="D6YB52"/>
<keyword evidence="4" id="KW-1185">Reference proteome</keyword>
<proteinExistence type="predicted"/>
<accession>D6YB52</accession>
<sequence length="143" mass="14785">MALVTETSSPEPATPAASYDPLSSAAPRSPLTPAQRQDLEAVIGARRELGPEYDDALVASFLDKIDAQITERVRQEVAAQLEAQGGPKRSKDGGGLILALGSLGIAVPLTAIAAETAGPLGMFAAWAGIIAINVANALGRRRR</sequence>
<dbReference type="EMBL" id="CP001874">
    <property type="protein sequence ID" value="ADG88412.1"/>
    <property type="molecule type" value="Genomic_DNA"/>
</dbReference>
<organism evidence="3 4">
    <name type="scientific">Thermobispora bispora (strain ATCC 19993 / DSM 43833 / CBS 139.67 / JCM 10125 / KCTC 9307 / NBRC 14880 / R51)</name>
    <dbReference type="NCBI Taxonomy" id="469371"/>
    <lineage>
        <taxon>Bacteria</taxon>
        <taxon>Bacillati</taxon>
        <taxon>Actinomycetota</taxon>
        <taxon>Actinomycetes</taxon>
        <taxon>Streptosporangiales</taxon>
        <taxon>Streptosporangiaceae</taxon>
        <taxon>Thermobispora</taxon>
    </lineage>
</organism>
<evidence type="ECO:0000313" key="4">
    <source>
        <dbReference type="Proteomes" id="UP000006640"/>
    </source>
</evidence>
<dbReference type="KEGG" id="tbi:Tbis_1699"/>
<reference evidence="3 4" key="1">
    <citation type="submission" date="2010-01" db="EMBL/GenBank/DDBJ databases">
        <title>The complete genome of Thermobispora bispora DSM 43833.</title>
        <authorList>
            <consortium name="US DOE Joint Genome Institute (JGI-PGF)"/>
            <person name="Lucas S."/>
            <person name="Copeland A."/>
            <person name="Lapidus A."/>
            <person name="Glavina del Rio T."/>
            <person name="Dalin E."/>
            <person name="Tice H."/>
            <person name="Bruce D."/>
            <person name="Goodwin L."/>
            <person name="Pitluck S."/>
            <person name="Kyrpides N."/>
            <person name="Mavromatis K."/>
            <person name="Ivanova N."/>
            <person name="Mikhailova N."/>
            <person name="Chertkov O."/>
            <person name="Brettin T."/>
            <person name="Detter J.C."/>
            <person name="Han C."/>
            <person name="Larimer F."/>
            <person name="Land M."/>
            <person name="Hauser L."/>
            <person name="Markowitz V."/>
            <person name="Cheng J.-F."/>
            <person name="Hugenholtz P."/>
            <person name="Woyke T."/>
            <person name="Wu D."/>
            <person name="Jando M."/>
            <person name="Schneider S."/>
            <person name="Klenk H.-P."/>
            <person name="Eisen J.A."/>
        </authorList>
    </citation>
    <scope>NUCLEOTIDE SEQUENCE [LARGE SCALE GENOMIC DNA]</scope>
    <source>
        <strain evidence="4">ATCC 19993 / DSM 43833 / CBS 139.67 / JCM 10125 / KCTC 9307 / NBRC 14880 / R51</strain>
    </source>
</reference>
<evidence type="ECO:0008006" key="5">
    <source>
        <dbReference type="Google" id="ProtNLM"/>
    </source>
</evidence>
<dbReference type="Proteomes" id="UP000006640">
    <property type="component" value="Chromosome"/>
</dbReference>
<feature type="transmembrane region" description="Helical" evidence="2">
    <location>
        <begin position="120"/>
        <end position="139"/>
    </location>
</feature>
<dbReference type="eggNOG" id="ENOG50332N6">
    <property type="taxonomic scope" value="Bacteria"/>
</dbReference>